<feature type="compositionally biased region" description="Gly residues" evidence="1">
    <location>
        <begin position="108"/>
        <end position="117"/>
    </location>
</feature>
<dbReference type="EMBL" id="CP011497">
    <property type="protein sequence ID" value="AKJ08620.1"/>
    <property type="molecule type" value="Genomic_DNA"/>
</dbReference>
<evidence type="ECO:0000256" key="1">
    <source>
        <dbReference type="SAM" id="MobiDB-lite"/>
    </source>
</evidence>
<dbReference type="Proteomes" id="UP000035366">
    <property type="component" value="Chromosome"/>
</dbReference>
<gene>
    <name evidence="2" type="ORF">ABB07_00730</name>
</gene>
<organism evidence="2 3">
    <name type="scientific">Streptomyces incarnatus</name>
    <dbReference type="NCBI Taxonomy" id="665007"/>
    <lineage>
        <taxon>Bacteria</taxon>
        <taxon>Bacillati</taxon>
        <taxon>Actinomycetota</taxon>
        <taxon>Actinomycetes</taxon>
        <taxon>Kitasatosporales</taxon>
        <taxon>Streptomycetaceae</taxon>
        <taxon>Streptomyces</taxon>
    </lineage>
</organism>
<reference evidence="2 3" key="1">
    <citation type="journal article" date="2015" name="ISME J.">
        <title>Draft Genome Sequence of Streptomyces incarnatus NRRL8089, which Produces the Nucleoside Antibiotic Sinefungin.</title>
        <authorList>
            <person name="Oshima K."/>
            <person name="Hattori M."/>
            <person name="Shimizu H."/>
            <person name="Fukuda K."/>
            <person name="Nemoto M."/>
            <person name="Inagaki K."/>
            <person name="Tamura T."/>
        </authorList>
    </citation>
    <scope>NUCLEOTIDE SEQUENCE [LARGE SCALE GENOMIC DNA]</scope>
    <source>
        <strain evidence="2 3">NRRL 8089</strain>
    </source>
</reference>
<sequence length="117" mass="11704">MQVLARVVGECVADLVEAQPELGQSADAGQLDGVAQAVRAVAVGLPSGFGQQADAVVVPHGAGGDAGDRGEFSDTHALSRNVVAATRSSMGSGLGRAPKRVRGARRGPAGGYGRDEP</sequence>
<protein>
    <submittedName>
        <fullName evidence="2">Uncharacterized protein</fullName>
    </submittedName>
</protein>
<evidence type="ECO:0000313" key="2">
    <source>
        <dbReference type="EMBL" id="AKJ08620.1"/>
    </source>
</evidence>
<accession>A0ABM5TCE5</accession>
<proteinExistence type="predicted"/>
<feature type="region of interest" description="Disordered" evidence="1">
    <location>
        <begin position="85"/>
        <end position="117"/>
    </location>
</feature>
<keyword evidence="3" id="KW-1185">Reference proteome</keyword>
<evidence type="ECO:0000313" key="3">
    <source>
        <dbReference type="Proteomes" id="UP000035366"/>
    </source>
</evidence>
<name>A0ABM5TCE5_9ACTN</name>